<dbReference type="PANTHER" id="PTHR23152">
    <property type="entry name" value="2-OXOGLUTARATE DEHYDROGENASE"/>
    <property type="match status" value="1"/>
</dbReference>
<evidence type="ECO:0000256" key="7">
    <source>
        <dbReference type="ARBA" id="ARBA00040267"/>
    </source>
</evidence>
<feature type="domain" description="Dehydrogenase E1 component" evidence="9">
    <location>
        <begin position="276"/>
        <end position="540"/>
    </location>
</feature>
<evidence type="ECO:0000256" key="8">
    <source>
        <dbReference type="ARBA" id="ARBA00042984"/>
    </source>
</evidence>
<dbReference type="GO" id="GO:0004591">
    <property type="term" value="F:oxoglutarate dehydrogenase (succinyl-transferring) activity"/>
    <property type="evidence" value="ECO:0007669"/>
    <property type="project" value="TreeGrafter"/>
</dbReference>
<dbReference type="EMBL" id="JABDTM020023164">
    <property type="protein sequence ID" value="KAH0815377.1"/>
    <property type="molecule type" value="Genomic_DNA"/>
</dbReference>
<dbReference type="InterPro" id="IPR029061">
    <property type="entry name" value="THDP-binding"/>
</dbReference>
<dbReference type="GO" id="GO:0005739">
    <property type="term" value="C:mitochondrion"/>
    <property type="evidence" value="ECO:0007669"/>
    <property type="project" value="TreeGrafter"/>
</dbReference>
<dbReference type="GO" id="GO:0030976">
    <property type="term" value="F:thiamine pyrophosphate binding"/>
    <property type="evidence" value="ECO:0007669"/>
    <property type="project" value="InterPro"/>
</dbReference>
<sequence>MTDAWLAPKWTNQNAALSTNQSACPHLRHVSNEICRTGLSRLQTCLWRHHHSTDSFLTGSSSAYIEDMYNAWLRDPKSVHISWDSYFRHTTQGSSGAYHPPPNLAPLDDVLATSFAAKQVPSSFFPDTPPSTARVFDDKVIEDHLAVQAVIRSYQARGHLVAKVDPLGIMHTDKSWLAADRTGSPPSDIIKNYKLEDMDKVYKLPHSTFIGGAENKLSLREIMRRLEQAYCQHIGVEYMYIDNLTERNFIRQRLEPPGVLNRTPEQKKRTMKRLIRTFEFENFLARKWASDKRFGIEGCEVFIAALKQIIDKASELGVDHFFIGMSHRGRLNVLTNVCRKPLYQLFSQFVPLEPADLGSGDVKYHFGSHTERTNRVTQKHIKLTLLANPSHLECVNAVVLGRTRAEQFYKGDTEGKKSMAIMIHGDAAFCGQGINYENLGLSNLPCYTTHGSICIIINNQIGFTTDPRFSRSSRYCSDLGRVVNAPIFHVNADDPESVMHVCNIAAEWRSTFRKDVVIDLVGYRRYGHNESDEPMFTQPMMRRW</sequence>
<dbReference type="GO" id="GO:0006099">
    <property type="term" value="P:tricarboxylic acid cycle"/>
    <property type="evidence" value="ECO:0007669"/>
    <property type="project" value="TreeGrafter"/>
</dbReference>
<organism evidence="11 12">
    <name type="scientific">Tenebrio molitor</name>
    <name type="common">Yellow mealworm beetle</name>
    <dbReference type="NCBI Taxonomy" id="7067"/>
    <lineage>
        <taxon>Eukaryota</taxon>
        <taxon>Metazoa</taxon>
        <taxon>Ecdysozoa</taxon>
        <taxon>Arthropoda</taxon>
        <taxon>Hexapoda</taxon>
        <taxon>Insecta</taxon>
        <taxon>Pterygota</taxon>
        <taxon>Neoptera</taxon>
        <taxon>Endopterygota</taxon>
        <taxon>Coleoptera</taxon>
        <taxon>Polyphaga</taxon>
        <taxon>Cucujiformia</taxon>
        <taxon>Tenebrionidae</taxon>
        <taxon>Tenebrio</taxon>
    </lineage>
</organism>
<dbReference type="FunFam" id="1.10.287.1150:FF:000001">
    <property type="entry name" value="2-oxoglutarate dehydrogenase, mitochondrial isoform X1"/>
    <property type="match status" value="1"/>
</dbReference>
<dbReference type="Proteomes" id="UP000719412">
    <property type="component" value="Unassembled WGS sequence"/>
</dbReference>
<dbReference type="AlphaFoldDB" id="A0A8J6LC64"/>
<evidence type="ECO:0000256" key="3">
    <source>
        <dbReference type="ARBA" id="ARBA00022946"/>
    </source>
</evidence>
<comment type="caution">
    <text evidence="11">The sequence shown here is derived from an EMBL/GenBank/DDBJ whole genome shotgun (WGS) entry which is preliminary data.</text>
</comment>
<keyword evidence="3" id="KW-0809">Transit peptide</keyword>
<keyword evidence="5" id="KW-0786">Thiamine pyrophosphate</keyword>
<evidence type="ECO:0000256" key="1">
    <source>
        <dbReference type="ARBA" id="ARBA00001964"/>
    </source>
</evidence>
<dbReference type="Pfam" id="PF16078">
    <property type="entry name" value="2-oxogl_dehyd_N"/>
    <property type="match status" value="1"/>
</dbReference>
<evidence type="ECO:0000313" key="11">
    <source>
        <dbReference type="EMBL" id="KAH0815377.1"/>
    </source>
</evidence>
<dbReference type="Gene3D" id="1.10.287.1150">
    <property type="entry name" value="TPP helical domain"/>
    <property type="match status" value="1"/>
</dbReference>
<feature type="domain" description="2-oxoglutarate dehydrogenase E1 component N-terminal" evidence="10">
    <location>
        <begin position="54"/>
        <end position="93"/>
    </location>
</feature>
<evidence type="ECO:0000256" key="6">
    <source>
        <dbReference type="ARBA" id="ARBA00037426"/>
    </source>
</evidence>
<dbReference type="InterPro" id="IPR001017">
    <property type="entry name" value="DH_E1"/>
</dbReference>
<comment type="function">
    <text evidence="6">The 2-oxoglutarate dehydrogenase complex catalyzes the overall conversion of 2-oxoglutarate to succinyl-CoA and CO(2). It contains multiple copies of three enzymatic components: 2-oxoglutarate dehydrogenase (E1), dihydrolipoamide succinyltransferase (E2) and lipoamide dehydrogenase (E3).</text>
</comment>
<evidence type="ECO:0000313" key="12">
    <source>
        <dbReference type="Proteomes" id="UP000719412"/>
    </source>
</evidence>
<evidence type="ECO:0000256" key="4">
    <source>
        <dbReference type="ARBA" id="ARBA00023002"/>
    </source>
</evidence>
<comment type="cofactor">
    <cofactor evidence="1">
        <name>thiamine diphosphate</name>
        <dbReference type="ChEBI" id="CHEBI:58937"/>
    </cofactor>
</comment>
<reference evidence="11" key="2">
    <citation type="submission" date="2021-08" db="EMBL/GenBank/DDBJ databases">
        <authorList>
            <person name="Eriksson T."/>
        </authorList>
    </citation>
    <scope>NUCLEOTIDE SEQUENCE</scope>
    <source>
        <strain evidence="11">Stoneville</strain>
        <tissue evidence="11">Whole head</tissue>
    </source>
</reference>
<dbReference type="InterPro" id="IPR011603">
    <property type="entry name" value="2oxoglutarate_DH_E1"/>
</dbReference>
<protein>
    <recommendedName>
        <fullName evidence="7">2-oxoglutarate dehydrogenase, mitochondrial</fullName>
    </recommendedName>
    <alternativeName>
        <fullName evidence="8">2-oxoglutarate dehydrogenase complex component E1</fullName>
    </alternativeName>
</protein>
<evidence type="ECO:0000259" key="9">
    <source>
        <dbReference type="Pfam" id="PF00676"/>
    </source>
</evidence>
<dbReference type="Gene3D" id="3.40.50.970">
    <property type="match status" value="1"/>
</dbReference>
<proteinExistence type="inferred from homology"/>
<name>A0A8J6LC64_TENMO</name>
<comment type="similarity">
    <text evidence="2">Belongs to the alpha-ketoglutarate dehydrogenase family.</text>
</comment>
<dbReference type="GO" id="GO:0045252">
    <property type="term" value="C:oxoglutarate dehydrogenase complex"/>
    <property type="evidence" value="ECO:0007669"/>
    <property type="project" value="TreeGrafter"/>
</dbReference>
<evidence type="ECO:0000259" key="10">
    <source>
        <dbReference type="Pfam" id="PF16078"/>
    </source>
</evidence>
<evidence type="ECO:0000256" key="5">
    <source>
        <dbReference type="ARBA" id="ARBA00023052"/>
    </source>
</evidence>
<dbReference type="PANTHER" id="PTHR23152:SF4">
    <property type="entry name" value="2-OXOADIPATE DEHYDROGENASE COMPLEX COMPONENT E1"/>
    <property type="match status" value="1"/>
</dbReference>
<accession>A0A8J6LC64</accession>
<dbReference type="Pfam" id="PF00676">
    <property type="entry name" value="E1_dh"/>
    <property type="match status" value="1"/>
</dbReference>
<keyword evidence="12" id="KW-1185">Reference proteome</keyword>
<keyword evidence="4" id="KW-0560">Oxidoreductase</keyword>
<dbReference type="CDD" id="cd02016">
    <property type="entry name" value="TPP_E1_OGDC_like"/>
    <property type="match status" value="1"/>
</dbReference>
<evidence type="ECO:0000256" key="2">
    <source>
        <dbReference type="ARBA" id="ARBA00006936"/>
    </source>
</evidence>
<reference evidence="11" key="1">
    <citation type="journal article" date="2020" name="J Insects Food Feed">
        <title>The yellow mealworm (Tenebrio molitor) genome: a resource for the emerging insects as food and feed industry.</title>
        <authorList>
            <person name="Eriksson T."/>
            <person name="Andere A."/>
            <person name="Kelstrup H."/>
            <person name="Emery V."/>
            <person name="Picard C."/>
        </authorList>
    </citation>
    <scope>NUCLEOTIDE SEQUENCE</scope>
    <source>
        <strain evidence="11">Stoneville</strain>
        <tissue evidence="11">Whole head</tissue>
    </source>
</reference>
<dbReference type="SUPFAM" id="SSF52518">
    <property type="entry name" value="Thiamin diphosphate-binding fold (THDP-binding)"/>
    <property type="match status" value="1"/>
</dbReference>
<gene>
    <name evidence="11" type="ORF">GEV33_007414</name>
</gene>
<dbReference type="InterPro" id="IPR032106">
    <property type="entry name" value="2-oxogl_dehyd_N"/>
</dbReference>